<reference evidence="1" key="1">
    <citation type="submission" date="2019-03" db="EMBL/GenBank/DDBJ databases">
        <title>WGS assembly of Setaria viridis.</title>
        <authorList>
            <person name="Huang P."/>
            <person name="Jenkins J."/>
            <person name="Grimwood J."/>
            <person name="Barry K."/>
            <person name="Healey A."/>
            <person name="Mamidi S."/>
            <person name="Sreedasyam A."/>
            <person name="Shu S."/>
            <person name="Feldman M."/>
            <person name="Wu J."/>
            <person name="Yu Y."/>
            <person name="Chen C."/>
            <person name="Johnson J."/>
            <person name="Rokhsar D."/>
            <person name="Baxter I."/>
            <person name="Schmutz J."/>
            <person name="Brutnell T."/>
            <person name="Kellogg E."/>
        </authorList>
    </citation>
    <scope>NUCLEOTIDE SEQUENCE [LARGE SCALE GENOMIC DNA]</scope>
</reference>
<dbReference type="Gramene" id="TKW33824">
    <property type="protein sequence ID" value="TKW33824"/>
    <property type="gene ID" value="SEVIR_2G264900v2"/>
</dbReference>
<dbReference type="EMBL" id="CM016553">
    <property type="protein sequence ID" value="TKW33824.1"/>
    <property type="molecule type" value="Genomic_DNA"/>
</dbReference>
<name>A0A4U6VXL7_SETVI</name>
<gene>
    <name evidence="1" type="ORF">SEVIR_2G264900v2</name>
</gene>
<sequence>MPGIDLNEPINWDEIGEFEGEVHELNYDYVWDDSNEAVYLLAMIQLTAKTTTTKMKMAKVKVTATQLKQKQSMANLKQSMANLKQAAVHTQCSKFKGRPLCSKLRKLVTCLKQTPAMKLMLWHLT</sequence>
<evidence type="ECO:0000313" key="1">
    <source>
        <dbReference type="EMBL" id="TKW33824.1"/>
    </source>
</evidence>
<protein>
    <submittedName>
        <fullName evidence="1">Uncharacterized protein</fullName>
    </submittedName>
</protein>
<dbReference type="AlphaFoldDB" id="A0A4U6VXL7"/>
<dbReference type="Proteomes" id="UP000298652">
    <property type="component" value="Chromosome 2"/>
</dbReference>
<proteinExistence type="predicted"/>
<keyword evidence="2" id="KW-1185">Reference proteome</keyword>
<accession>A0A4U6VXL7</accession>
<organism evidence="1 2">
    <name type="scientific">Setaria viridis</name>
    <name type="common">Green bristlegrass</name>
    <name type="synonym">Setaria italica subsp. viridis</name>
    <dbReference type="NCBI Taxonomy" id="4556"/>
    <lineage>
        <taxon>Eukaryota</taxon>
        <taxon>Viridiplantae</taxon>
        <taxon>Streptophyta</taxon>
        <taxon>Embryophyta</taxon>
        <taxon>Tracheophyta</taxon>
        <taxon>Spermatophyta</taxon>
        <taxon>Magnoliopsida</taxon>
        <taxon>Liliopsida</taxon>
        <taxon>Poales</taxon>
        <taxon>Poaceae</taxon>
        <taxon>PACMAD clade</taxon>
        <taxon>Panicoideae</taxon>
        <taxon>Panicodae</taxon>
        <taxon>Paniceae</taxon>
        <taxon>Cenchrinae</taxon>
        <taxon>Setaria</taxon>
    </lineage>
</organism>
<evidence type="ECO:0000313" key="2">
    <source>
        <dbReference type="Proteomes" id="UP000298652"/>
    </source>
</evidence>